<sequence length="96" mass="10543">MDATDFAIGIVLIALLTWVSLISLNQGAAGVSIADLYAISSLSEPLISPEELCPAESGFKLVQPERIDDNPYYVSVGKTEFRQTYFCFYEKVDESA</sequence>
<name>A0A2D6LZV4_9ARCH</name>
<keyword evidence="1" id="KW-1133">Transmembrane helix</keyword>
<evidence type="ECO:0000313" key="2">
    <source>
        <dbReference type="EMBL" id="MAG21691.1"/>
    </source>
</evidence>
<organism evidence="2 3">
    <name type="scientific">Candidatus Iainarchaeum sp</name>
    <dbReference type="NCBI Taxonomy" id="3101447"/>
    <lineage>
        <taxon>Archaea</taxon>
        <taxon>Candidatus Iainarchaeota</taxon>
        <taxon>Candidatus Iainarchaeia</taxon>
        <taxon>Candidatus Iainarchaeales</taxon>
        <taxon>Candidatus Iainarchaeaceae</taxon>
        <taxon>Candidatus Iainarchaeum</taxon>
    </lineage>
</organism>
<dbReference type="Proteomes" id="UP000226592">
    <property type="component" value="Unassembled WGS sequence"/>
</dbReference>
<keyword evidence="1" id="KW-0472">Membrane</keyword>
<accession>A0A2D6LZV4</accession>
<keyword evidence="1" id="KW-0812">Transmembrane</keyword>
<evidence type="ECO:0000256" key="1">
    <source>
        <dbReference type="SAM" id="Phobius"/>
    </source>
</evidence>
<evidence type="ECO:0000313" key="3">
    <source>
        <dbReference type="Proteomes" id="UP000226592"/>
    </source>
</evidence>
<protein>
    <submittedName>
        <fullName evidence="2">Uncharacterized protein</fullName>
    </submittedName>
</protein>
<dbReference type="EMBL" id="NZBU01000001">
    <property type="protein sequence ID" value="MAG21691.1"/>
    <property type="molecule type" value="Genomic_DNA"/>
</dbReference>
<comment type="caution">
    <text evidence="2">The sequence shown here is derived from an EMBL/GenBank/DDBJ whole genome shotgun (WGS) entry which is preliminary data.</text>
</comment>
<gene>
    <name evidence="2" type="ORF">CL943_00095</name>
</gene>
<feature type="transmembrane region" description="Helical" evidence="1">
    <location>
        <begin position="6"/>
        <end position="24"/>
    </location>
</feature>
<dbReference type="AlphaFoldDB" id="A0A2D6LZV4"/>
<reference evidence="3" key="1">
    <citation type="submission" date="2017-09" db="EMBL/GenBank/DDBJ databases">
        <title>The Reconstruction of 2,631 Draft Metagenome-Assembled Genomes from the Global Oceans.</title>
        <authorList>
            <person name="Tully B.J."/>
            <person name="Graham E.D."/>
            <person name="Heidelberg J.F."/>
        </authorList>
    </citation>
    <scope>NUCLEOTIDE SEQUENCE [LARGE SCALE GENOMIC DNA]</scope>
</reference>
<proteinExistence type="predicted"/>